<feature type="region of interest" description="Disordered" evidence="2">
    <location>
        <begin position="390"/>
        <end position="411"/>
    </location>
</feature>
<feature type="region of interest" description="Disordered" evidence="2">
    <location>
        <begin position="693"/>
        <end position="964"/>
    </location>
</feature>
<feature type="region of interest" description="Disordered" evidence="2">
    <location>
        <begin position="309"/>
        <end position="377"/>
    </location>
</feature>
<feature type="compositionally biased region" description="Basic and acidic residues" evidence="2">
    <location>
        <begin position="936"/>
        <end position="948"/>
    </location>
</feature>
<feature type="compositionally biased region" description="Polar residues" evidence="2">
    <location>
        <begin position="1223"/>
        <end position="1243"/>
    </location>
</feature>
<feature type="region of interest" description="Disordered" evidence="2">
    <location>
        <begin position="611"/>
        <end position="675"/>
    </location>
</feature>
<evidence type="ECO:0000256" key="1">
    <source>
        <dbReference type="SAM" id="Coils"/>
    </source>
</evidence>
<feature type="coiled-coil region" evidence="1">
    <location>
        <begin position="136"/>
        <end position="163"/>
    </location>
</feature>
<feature type="compositionally biased region" description="Polar residues" evidence="2">
    <location>
        <begin position="1409"/>
        <end position="1426"/>
    </location>
</feature>
<feature type="compositionally biased region" description="Low complexity" evidence="2">
    <location>
        <begin position="693"/>
        <end position="708"/>
    </location>
</feature>
<feature type="compositionally biased region" description="Basic and acidic residues" evidence="2">
    <location>
        <begin position="781"/>
        <end position="794"/>
    </location>
</feature>
<feature type="compositionally biased region" description="Basic and acidic residues" evidence="2">
    <location>
        <begin position="1263"/>
        <end position="1279"/>
    </location>
</feature>
<feature type="region of interest" description="Disordered" evidence="2">
    <location>
        <begin position="524"/>
        <end position="544"/>
    </location>
</feature>
<feature type="compositionally biased region" description="Polar residues" evidence="2">
    <location>
        <begin position="613"/>
        <end position="622"/>
    </location>
</feature>
<keyword evidence="1" id="KW-0175">Coiled coil</keyword>
<evidence type="ECO:0000313" key="3">
    <source>
        <dbReference type="EMBL" id="KAK6530364.1"/>
    </source>
</evidence>
<feature type="region of interest" description="Disordered" evidence="2">
    <location>
        <begin position="994"/>
        <end position="1176"/>
    </location>
</feature>
<sequence length="1496" mass="161670">MIRQSRPDVMDLIPRARSRSRSLSMSSDITAASAAGGAGNMVPPASPAHFTGMVPEAAYIAASAATQIVTSDHESFFQTLSAERIVKPGPPTILVTTDALRLVNQFLDYLLWSILLVGKSTALKSLRPAVTEVLKSRLAREAIASAEAELEEYLGDADEEELEQGLPDADEFDIERIWKKARLRCMIYSSLGDLEEDDEDDYEESEYSSNGLDQYGRNGSSAGVTPAVAIFLTSILEFIGEQTLLVAGHATVARFSQARIAAAAEDGDGEYEPVDRPSVEELDMEKVALNPVLGRMWRQWKKLLRGPTVSGQIVSRAPSTRRDSRRQSTISTVSIQSVLESKSDTPGSVSPNPPSRKSDDGTTSPAEEPQQIPPNVKSGLRKLASSELLGNAPLTPIPETPGHSDSSKMPMPDMEAMKHEIISGIPDFPRPASMTTLPSHHPLAFVFPFTTAPPKERKSVCVKQEQEEEEKPVERAPIRRARSNSLPLPGAFPFSADDIDFPLSPLAPLSPMSLINMPVKHEDDEDDIATPVPEKPPQFPEHNVPQETDLESIAELDETGTDMDDEAGETSTIDSFVIHETAEATATTPTFYRAQSVRIISTGSAPIGFTITDRGSSSTISTVRDKSIPEEQQATEAETRDRREEMDHSAEEIGIARTSDVSIPPTALPTPVQSPIATENAVVQVEESALARRSSIESSGESSGSAAAKDIAKQRRRRSKYYIPVSAPSAPDFYPEHHTQEEIAEHLKIRDNAPKSRISQILHIQTDNTTPSSSTQAARKSAREELLDLYSHDPEYEEEEEEPEPVKRQTKPARSLRGVSPFGSPDLSQPAPSTHSDSSESLAGRSHSSSALSADRRQYPSFDMPRPASNRDASTPTSNQDRAGVRVWTPPATPDTAKGGRFKATLNKKGHGQSNSISSQTSVKIKNLISGGRPTTADEKRQGGRNDWDNESAYSDTHASKIDEKERSFEQLINSGTTLQYTLTPDNVKRIDLEIASSNSRKGSGDSGRGAKGSGDKYVVVPSAATASITQSQQLGRSNSQRTRPLTTIASEEYEDTVPDIPSRSARSPRSPPRTANSDNIKFFPPRSTSTGSGSMSHPPQRGASLHPINTSGRPSGPVTVGQAPLSPQSPKSAIVNGATKSPLIPRRPTAGSLDEVRPLRSVNSKTKLVARAPQPATADSTLALIDFFRNTPPPPVEGPAAQVPTLGRTPYKSVMDPKYNAAQDSMSSIAEKSATSSYNSQADLIKKPEAPLSSPRIPQRPQTDHGPPRRQVRVRDPYAIDSDSEEEDFDDEDEELFGRRPNRGPPKQEESLAEFLMNAPPPPESPAPSQKSFPSQPLKKKSSAAQLIGRFRSSSKSTKKITKSNVSAPLEARSQPANKYGAVNGSSTSIPARKHMPLPVKDDGFQPRAQSSGGPSNYGISSASSGYHPMPMPAVRKPVFQPRDAKTYNADSDSSGLADFLRYTGPPVTLEPAAPVSGEKFKGGNGGKKKRGIAV</sequence>
<feature type="compositionally biased region" description="Acidic residues" evidence="2">
    <location>
        <begin position="1283"/>
        <end position="1296"/>
    </location>
</feature>
<keyword evidence="4" id="KW-1185">Reference proteome</keyword>
<evidence type="ECO:0000256" key="2">
    <source>
        <dbReference type="SAM" id="MobiDB-lite"/>
    </source>
</evidence>
<reference evidence="3 4" key="1">
    <citation type="submission" date="2019-10" db="EMBL/GenBank/DDBJ databases">
        <authorList>
            <person name="Palmer J.M."/>
        </authorList>
    </citation>
    <scope>NUCLEOTIDE SEQUENCE [LARGE SCALE GENOMIC DNA]</scope>
    <source>
        <strain evidence="3 4">TWF694</strain>
    </source>
</reference>
<protein>
    <submittedName>
        <fullName evidence="3">Uncharacterized protein</fullName>
    </submittedName>
</protein>
<accession>A0AAV9WZ22</accession>
<feature type="compositionally biased region" description="Polar residues" evidence="2">
    <location>
        <begin position="871"/>
        <end position="881"/>
    </location>
</feature>
<feature type="compositionally biased region" description="Polar residues" evidence="2">
    <location>
        <begin position="912"/>
        <end position="924"/>
    </location>
</feature>
<proteinExistence type="predicted"/>
<dbReference type="Proteomes" id="UP001365542">
    <property type="component" value="Unassembled WGS sequence"/>
</dbReference>
<comment type="caution">
    <text evidence="3">The sequence shown here is derived from an EMBL/GenBank/DDBJ whole genome shotgun (WGS) entry which is preliminary data.</text>
</comment>
<evidence type="ECO:0000313" key="4">
    <source>
        <dbReference type="Proteomes" id="UP001365542"/>
    </source>
</evidence>
<feature type="compositionally biased region" description="Polar residues" evidence="2">
    <location>
        <begin position="1087"/>
        <end position="1098"/>
    </location>
</feature>
<feature type="compositionally biased region" description="Polar residues" evidence="2">
    <location>
        <begin position="1025"/>
        <end position="1050"/>
    </location>
</feature>
<feature type="compositionally biased region" description="Basic and acidic residues" evidence="2">
    <location>
        <begin position="734"/>
        <end position="754"/>
    </location>
</feature>
<feature type="compositionally biased region" description="Polar residues" evidence="2">
    <location>
        <begin position="826"/>
        <end position="852"/>
    </location>
</feature>
<feature type="compositionally biased region" description="Polar residues" evidence="2">
    <location>
        <begin position="757"/>
        <end position="778"/>
    </location>
</feature>
<feature type="compositionally biased region" description="Polar residues" evidence="2">
    <location>
        <begin position="327"/>
        <end position="350"/>
    </location>
</feature>
<gene>
    <name evidence="3" type="ORF">TWF694_003720</name>
</gene>
<dbReference type="EMBL" id="JAVHJO010000013">
    <property type="protein sequence ID" value="KAK6530364.1"/>
    <property type="molecule type" value="Genomic_DNA"/>
</dbReference>
<feature type="region of interest" description="Disordered" evidence="2">
    <location>
        <begin position="1468"/>
        <end position="1496"/>
    </location>
</feature>
<feature type="region of interest" description="Disordered" evidence="2">
    <location>
        <begin position="1190"/>
        <end position="1437"/>
    </location>
</feature>
<feature type="compositionally biased region" description="Basic and acidic residues" evidence="2">
    <location>
        <begin position="637"/>
        <end position="651"/>
    </location>
</feature>
<organism evidence="3 4">
    <name type="scientific">Orbilia ellipsospora</name>
    <dbReference type="NCBI Taxonomy" id="2528407"/>
    <lineage>
        <taxon>Eukaryota</taxon>
        <taxon>Fungi</taxon>
        <taxon>Dikarya</taxon>
        <taxon>Ascomycota</taxon>
        <taxon>Pezizomycotina</taxon>
        <taxon>Orbiliomycetes</taxon>
        <taxon>Orbiliales</taxon>
        <taxon>Orbiliaceae</taxon>
        <taxon>Orbilia</taxon>
    </lineage>
</organism>
<name>A0AAV9WZ22_9PEZI</name>